<dbReference type="AlphaFoldDB" id="R7QD83"/>
<reference evidence="2" key="1">
    <citation type="journal article" date="2013" name="Proc. Natl. Acad. Sci. U.S.A.">
        <title>Genome structure and metabolic features in the red seaweed Chondrus crispus shed light on evolution of the Archaeplastida.</title>
        <authorList>
            <person name="Collen J."/>
            <person name="Porcel B."/>
            <person name="Carre W."/>
            <person name="Ball S.G."/>
            <person name="Chaparro C."/>
            <person name="Tonon T."/>
            <person name="Barbeyron T."/>
            <person name="Michel G."/>
            <person name="Noel B."/>
            <person name="Valentin K."/>
            <person name="Elias M."/>
            <person name="Artiguenave F."/>
            <person name="Arun A."/>
            <person name="Aury J.M."/>
            <person name="Barbosa-Neto J.F."/>
            <person name="Bothwell J.H."/>
            <person name="Bouget F.Y."/>
            <person name="Brillet L."/>
            <person name="Cabello-Hurtado F."/>
            <person name="Capella-Gutierrez S."/>
            <person name="Charrier B."/>
            <person name="Cladiere L."/>
            <person name="Cock J.M."/>
            <person name="Coelho S.M."/>
            <person name="Colleoni C."/>
            <person name="Czjzek M."/>
            <person name="Da Silva C."/>
            <person name="Delage L."/>
            <person name="Denoeud F."/>
            <person name="Deschamps P."/>
            <person name="Dittami S.M."/>
            <person name="Gabaldon T."/>
            <person name="Gachon C.M."/>
            <person name="Groisillier A."/>
            <person name="Herve C."/>
            <person name="Jabbari K."/>
            <person name="Katinka M."/>
            <person name="Kloareg B."/>
            <person name="Kowalczyk N."/>
            <person name="Labadie K."/>
            <person name="Leblanc C."/>
            <person name="Lopez P.J."/>
            <person name="McLachlan D.H."/>
            <person name="Meslet-Cladiere L."/>
            <person name="Moustafa A."/>
            <person name="Nehr Z."/>
            <person name="Nyvall Collen P."/>
            <person name="Panaud O."/>
            <person name="Partensky F."/>
            <person name="Poulain J."/>
            <person name="Rensing S.A."/>
            <person name="Rousvoal S."/>
            <person name="Samson G."/>
            <person name="Symeonidi A."/>
            <person name="Weissenbach J."/>
            <person name="Zambounis A."/>
            <person name="Wincker P."/>
            <person name="Boyen C."/>
        </authorList>
    </citation>
    <scope>NUCLEOTIDE SEQUENCE [LARGE SCALE GENOMIC DNA]</scope>
    <source>
        <strain evidence="2">cv. Stackhouse</strain>
    </source>
</reference>
<accession>R7QD83</accession>
<evidence type="ECO:0000313" key="2">
    <source>
        <dbReference type="Proteomes" id="UP000012073"/>
    </source>
</evidence>
<gene>
    <name evidence="1" type="ORF">CHC_T00004431001</name>
</gene>
<evidence type="ECO:0000313" key="1">
    <source>
        <dbReference type="EMBL" id="CDF36009.1"/>
    </source>
</evidence>
<dbReference type="EMBL" id="HG001756">
    <property type="protein sequence ID" value="CDF36009.1"/>
    <property type="molecule type" value="Genomic_DNA"/>
</dbReference>
<dbReference type="Proteomes" id="UP000012073">
    <property type="component" value="Unassembled WGS sequence"/>
</dbReference>
<dbReference type="Gramene" id="CDF36009">
    <property type="protein sequence ID" value="CDF36009"/>
    <property type="gene ID" value="CHC_T00004431001"/>
</dbReference>
<keyword evidence="2" id="KW-1185">Reference proteome</keyword>
<dbReference type="KEGG" id="ccp:CHC_T00004431001"/>
<proteinExistence type="predicted"/>
<protein>
    <submittedName>
        <fullName evidence="1">Uncharacterized protein</fullName>
    </submittedName>
</protein>
<name>R7QD83_CHOCR</name>
<dbReference type="RefSeq" id="XP_005715828.1">
    <property type="nucleotide sequence ID" value="XM_005715771.1"/>
</dbReference>
<organism evidence="1 2">
    <name type="scientific">Chondrus crispus</name>
    <name type="common">Carrageen Irish moss</name>
    <name type="synonym">Polymorpha crispa</name>
    <dbReference type="NCBI Taxonomy" id="2769"/>
    <lineage>
        <taxon>Eukaryota</taxon>
        <taxon>Rhodophyta</taxon>
        <taxon>Florideophyceae</taxon>
        <taxon>Rhodymeniophycidae</taxon>
        <taxon>Gigartinales</taxon>
        <taxon>Gigartinaceae</taxon>
        <taxon>Chondrus</taxon>
    </lineage>
</organism>
<dbReference type="GeneID" id="17323544"/>
<sequence length="36" mass="4111">MSCSYFTSVVGTHPSIFRSNLQWPLAELRWALNGQL</sequence>